<dbReference type="InterPro" id="IPR002197">
    <property type="entry name" value="HTH_Fis"/>
</dbReference>
<accession>A0A4P7D963</accession>
<evidence type="ECO:0000256" key="2">
    <source>
        <dbReference type="ARBA" id="ARBA00022840"/>
    </source>
</evidence>
<dbReference type="InterPro" id="IPR027417">
    <property type="entry name" value="P-loop_NTPase"/>
</dbReference>
<dbReference type="InterPro" id="IPR029016">
    <property type="entry name" value="GAF-like_dom_sf"/>
</dbReference>
<gene>
    <name evidence="6" type="ORF">E1956_39510</name>
</gene>
<sequence>MDSPRHLCEIRRAFFHTRHRCKWRTAITLKGDSLQDFFPPGAAIPDRLQTTWLIRERLRAEGHLPEGYLRSEIDASWRRSLAHGVRGHDDALVSLREFGNLDDLHAANRMLLDAAAPELDFLEERCGREGLVILADADATILRVEGDAAALADLGIFDVSPGATWTESLRGTNALGTALVEGRPVAIDSGEHFIGRLSRFSCCSLPLTDPHGNVIGVLDLTRDGQLPILHDTHSMLIGAAANHIETRLFEAFFPELFVLAFHPRRPYLDSTWSGVLAVRDDGEIVAANAQACDLLRLSRSELVRRRCEGPRDLPFAALLDTAGALRVAALPGEFAFRVLRAPRRAATRVDSARSAQAFVPGAAVRSHAQTANTEGLVKLAGRQSRLLRALQMARQGLNNGLPVLVQGETGTGKEVIARGLHEASARAGKPFVAVNCASIPEGLIESELFGYRDGAFTGARKGGMTGRLMQANGGTLFLDEIGDMPLHLQARLLRVLQERKVAPLGAGEEQSIDIAVICATHRNLQTMVREKSFREDLYYRIHGVSVHLPALRERDDVDLIVESLLARLGASQVGISAELADVFRTHAWPGNIRQLEMVLRTALAVRADDEYELGLDHLCDGFIDGACPTTPGAGPHGLIRKHEDELIRESLARHEGNVAAAAQTLGISRATLYRKLKRLRP</sequence>
<evidence type="ECO:0000256" key="1">
    <source>
        <dbReference type="ARBA" id="ARBA00022741"/>
    </source>
</evidence>
<keyword evidence="2" id="KW-0067">ATP-binding</keyword>
<dbReference type="Pfam" id="PF00158">
    <property type="entry name" value="Sigma54_activat"/>
    <property type="match status" value="1"/>
</dbReference>
<dbReference type="InterPro" id="IPR009057">
    <property type="entry name" value="Homeodomain-like_sf"/>
</dbReference>
<dbReference type="InterPro" id="IPR003593">
    <property type="entry name" value="AAA+_ATPase"/>
</dbReference>
<dbReference type="InterPro" id="IPR002078">
    <property type="entry name" value="Sigma_54_int"/>
</dbReference>
<dbReference type="PANTHER" id="PTHR32071">
    <property type="entry name" value="TRANSCRIPTIONAL REGULATORY PROTEIN"/>
    <property type="match status" value="1"/>
</dbReference>
<dbReference type="AlphaFoldDB" id="A0A4P7D963"/>
<dbReference type="SUPFAM" id="SSF52540">
    <property type="entry name" value="P-loop containing nucleoside triphosphate hydrolases"/>
    <property type="match status" value="1"/>
</dbReference>
<dbReference type="Proteomes" id="UP000295727">
    <property type="component" value="Chromosome 4"/>
</dbReference>
<keyword evidence="1" id="KW-0547">Nucleotide-binding</keyword>
<evidence type="ECO:0000256" key="4">
    <source>
        <dbReference type="ARBA" id="ARBA00023163"/>
    </source>
</evidence>
<evidence type="ECO:0000256" key="3">
    <source>
        <dbReference type="ARBA" id="ARBA00023015"/>
    </source>
</evidence>
<evidence type="ECO:0000313" key="6">
    <source>
        <dbReference type="EMBL" id="QBR03242.1"/>
    </source>
</evidence>
<organism evidence="6 7">
    <name type="scientific">Paraburkholderia pallida</name>
    <dbReference type="NCBI Taxonomy" id="2547399"/>
    <lineage>
        <taxon>Bacteria</taxon>
        <taxon>Pseudomonadati</taxon>
        <taxon>Pseudomonadota</taxon>
        <taxon>Betaproteobacteria</taxon>
        <taxon>Burkholderiales</taxon>
        <taxon>Burkholderiaceae</taxon>
        <taxon>Paraburkholderia</taxon>
    </lineage>
</organism>
<dbReference type="GO" id="GO:0005524">
    <property type="term" value="F:ATP binding"/>
    <property type="evidence" value="ECO:0007669"/>
    <property type="project" value="UniProtKB-KW"/>
</dbReference>
<dbReference type="InterPro" id="IPR025943">
    <property type="entry name" value="Sigma_54_int_dom_ATP-bd_2"/>
</dbReference>
<name>A0A4P7D963_9BURK</name>
<evidence type="ECO:0000313" key="7">
    <source>
        <dbReference type="Proteomes" id="UP000295727"/>
    </source>
</evidence>
<keyword evidence="4" id="KW-0804">Transcription</keyword>
<dbReference type="Gene3D" id="3.40.50.300">
    <property type="entry name" value="P-loop containing nucleotide triphosphate hydrolases"/>
    <property type="match status" value="1"/>
</dbReference>
<dbReference type="GO" id="GO:0006355">
    <property type="term" value="P:regulation of DNA-templated transcription"/>
    <property type="evidence" value="ECO:0007669"/>
    <property type="project" value="InterPro"/>
</dbReference>
<dbReference type="SMART" id="SM00382">
    <property type="entry name" value="AAA"/>
    <property type="match status" value="1"/>
</dbReference>
<dbReference type="EMBL" id="CP038151">
    <property type="protein sequence ID" value="QBR03242.1"/>
    <property type="molecule type" value="Genomic_DNA"/>
</dbReference>
<dbReference type="Gene3D" id="1.10.10.60">
    <property type="entry name" value="Homeodomain-like"/>
    <property type="match status" value="1"/>
</dbReference>
<dbReference type="Gene3D" id="1.10.8.60">
    <property type="match status" value="1"/>
</dbReference>
<keyword evidence="7" id="KW-1185">Reference proteome</keyword>
<keyword evidence="3" id="KW-0805">Transcription regulation</keyword>
<dbReference type="GO" id="GO:0043565">
    <property type="term" value="F:sequence-specific DNA binding"/>
    <property type="evidence" value="ECO:0007669"/>
    <property type="project" value="InterPro"/>
</dbReference>
<dbReference type="PROSITE" id="PS00676">
    <property type="entry name" value="SIGMA54_INTERACT_2"/>
    <property type="match status" value="1"/>
</dbReference>
<dbReference type="SUPFAM" id="SSF46689">
    <property type="entry name" value="Homeodomain-like"/>
    <property type="match status" value="1"/>
</dbReference>
<dbReference type="PANTHER" id="PTHR32071:SF77">
    <property type="entry name" value="TRANSCRIPTIONAL REGULATORY PROTEIN"/>
    <property type="match status" value="1"/>
</dbReference>
<dbReference type="KEGG" id="ppai:E1956_39510"/>
<dbReference type="PROSITE" id="PS50045">
    <property type="entry name" value="SIGMA54_INTERACT_4"/>
    <property type="match status" value="1"/>
</dbReference>
<dbReference type="InterPro" id="IPR025662">
    <property type="entry name" value="Sigma_54_int_dom_ATP-bd_1"/>
</dbReference>
<feature type="domain" description="Sigma-54 factor interaction" evidence="5">
    <location>
        <begin position="379"/>
        <end position="604"/>
    </location>
</feature>
<dbReference type="CDD" id="cd00009">
    <property type="entry name" value="AAA"/>
    <property type="match status" value="1"/>
</dbReference>
<evidence type="ECO:0000259" key="5">
    <source>
        <dbReference type="PROSITE" id="PS50045"/>
    </source>
</evidence>
<dbReference type="Pfam" id="PF25601">
    <property type="entry name" value="AAA_lid_14"/>
    <property type="match status" value="1"/>
</dbReference>
<dbReference type="PRINTS" id="PR01590">
    <property type="entry name" value="HTHFIS"/>
</dbReference>
<dbReference type="OrthoDB" id="9761705at2"/>
<dbReference type="FunFam" id="3.40.50.300:FF:000006">
    <property type="entry name" value="DNA-binding transcriptional regulator NtrC"/>
    <property type="match status" value="1"/>
</dbReference>
<protein>
    <submittedName>
        <fullName evidence="6">Sigma-54-dependent Fis family transcriptional regulator</fullName>
    </submittedName>
</protein>
<reference evidence="6 7" key="1">
    <citation type="submission" date="2019-03" db="EMBL/GenBank/DDBJ databases">
        <title>Paraburkholderia sp. 7MH5, isolated from subtropical forest soil.</title>
        <authorList>
            <person name="Gao Z.-H."/>
            <person name="Qiu L.-H."/>
        </authorList>
    </citation>
    <scope>NUCLEOTIDE SEQUENCE [LARGE SCALE GENOMIC DNA]</scope>
    <source>
        <strain evidence="6 7">7MH5</strain>
    </source>
</reference>
<proteinExistence type="predicted"/>
<dbReference type="PROSITE" id="PS00675">
    <property type="entry name" value="SIGMA54_INTERACT_1"/>
    <property type="match status" value="1"/>
</dbReference>
<dbReference type="InterPro" id="IPR058031">
    <property type="entry name" value="AAA_lid_NorR"/>
</dbReference>
<dbReference type="Gene3D" id="3.30.450.40">
    <property type="match status" value="1"/>
</dbReference>
<dbReference type="Pfam" id="PF02954">
    <property type="entry name" value="HTH_8"/>
    <property type="match status" value="1"/>
</dbReference>